<dbReference type="InterPro" id="IPR030390">
    <property type="entry name" value="MeTrfase_TrmA_AS"/>
</dbReference>
<organism evidence="7 8">
    <name type="scientific">Rapidithrix thailandica</name>
    <dbReference type="NCBI Taxonomy" id="413964"/>
    <lineage>
        <taxon>Bacteria</taxon>
        <taxon>Pseudomonadati</taxon>
        <taxon>Bacteroidota</taxon>
        <taxon>Cytophagia</taxon>
        <taxon>Cytophagales</taxon>
        <taxon>Flammeovirgaceae</taxon>
        <taxon>Rapidithrix</taxon>
    </lineage>
</organism>
<gene>
    <name evidence="7" type="primary">rlmD</name>
    <name evidence="7" type="ORF">AAG747_11655</name>
</gene>
<evidence type="ECO:0000313" key="7">
    <source>
        <dbReference type="EMBL" id="MEN7548570.1"/>
    </source>
</evidence>
<dbReference type="PROSITE" id="PS01230">
    <property type="entry name" value="TRMA_1"/>
    <property type="match status" value="1"/>
</dbReference>
<dbReference type="AlphaFoldDB" id="A0AAW9S9Z3"/>
<dbReference type="GO" id="GO:0070475">
    <property type="term" value="P:rRNA base methylation"/>
    <property type="evidence" value="ECO:0007669"/>
    <property type="project" value="TreeGrafter"/>
</dbReference>
<dbReference type="GO" id="GO:0070041">
    <property type="term" value="F:rRNA (uridine-C5-)-methyltransferase activity"/>
    <property type="evidence" value="ECO:0007669"/>
    <property type="project" value="TreeGrafter"/>
</dbReference>
<dbReference type="FunFam" id="3.40.50.150:FF:000009">
    <property type="entry name" value="23S rRNA (Uracil(1939)-C(5))-methyltransferase RlmD"/>
    <property type="match status" value="1"/>
</dbReference>
<dbReference type="PROSITE" id="PS50926">
    <property type="entry name" value="TRAM"/>
    <property type="match status" value="1"/>
</dbReference>
<dbReference type="SUPFAM" id="SSF50249">
    <property type="entry name" value="Nucleic acid-binding proteins"/>
    <property type="match status" value="1"/>
</dbReference>
<dbReference type="SUPFAM" id="SSF53335">
    <property type="entry name" value="S-adenosyl-L-methionine-dependent methyltransferases"/>
    <property type="match status" value="1"/>
</dbReference>
<dbReference type="InterPro" id="IPR002792">
    <property type="entry name" value="TRAM_dom"/>
</dbReference>
<evidence type="ECO:0000256" key="1">
    <source>
        <dbReference type="ARBA" id="ARBA00022603"/>
    </source>
</evidence>
<dbReference type="Pfam" id="PF01938">
    <property type="entry name" value="TRAM"/>
    <property type="match status" value="1"/>
</dbReference>
<reference evidence="7 8" key="1">
    <citation type="submission" date="2024-04" db="EMBL/GenBank/DDBJ databases">
        <title>Novel genus in family Flammeovirgaceae.</title>
        <authorList>
            <person name="Nguyen T.H."/>
            <person name="Vuong T.Q."/>
            <person name="Le H."/>
            <person name="Kim S.-G."/>
        </authorList>
    </citation>
    <scope>NUCLEOTIDE SEQUENCE [LARGE SCALE GENOMIC DNA]</scope>
    <source>
        <strain evidence="7 8">JCM 23209</strain>
    </source>
</reference>
<evidence type="ECO:0000256" key="3">
    <source>
        <dbReference type="ARBA" id="ARBA00022691"/>
    </source>
</evidence>
<evidence type="ECO:0000256" key="5">
    <source>
        <dbReference type="PROSITE-ProRule" id="PRU10015"/>
    </source>
</evidence>
<dbReference type="RefSeq" id="WP_346821349.1">
    <property type="nucleotide sequence ID" value="NZ_JBDKWZ010000006.1"/>
</dbReference>
<sequence length="469" mass="53987">MARKNRNRIIENLEIIDIADEGKSVAKQDNMVIFIDRAIPGDIVDVRITKKKKNYMEGLPVRFHQYSPERKEPFCEHFGLCGGCKWQPLEYSKQLAYKQKQVVDALTRLAKVEFPECKPILPSAKTTHYRNKLEFTCTNWRWLTTEEIEKAENESIERRGVGFHIPGQYDKVLNIHTCHLQADPTNQIRNLIRDFAIQHDWSFYNVKKFEGFLRNIIVRTATTGDLMVIVQFGEEQKEEINKLLDYLKEQIPQISSLMYVINTKKNDTFHDLEVQLHSGKPYITEEMEGLQFRVGPKSFYQTNSEQAYELYKVARDFAGLTGNETVYDLYTGTGTIAQFVARSAKKVIGVEYVPTAIEDAKKNAQLNQIENTEFFAGDMKDILTEEFITTHGQPDVIITDPPRAGMHPNVVETIIKTQAPRIVYVSCNPATQARDIALLKEHYQVKAVQPVDMFPHTAHVENVILLEKK</sequence>
<comment type="caution">
    <text evidence="7">The sequence shown here is derived from an EMBL/GenBank/DDBJ whole genome shotgun (WGS) entry which is preliminary data.</text>
</comment>
<feature type="binding site" evidence="4">
    <location>
        <position position="301"/>
    </location>
    <ligand>
        <name>S-adenosyl-L-methionine</name>
        <dbReference type="ChEBI" id="CHEBI:59789"/>
    </ligand>
</feature>
<evidence type="ECO:0000256" key="4">
    <source>
        <dbReference type="PROSITE-ProRule" id="PRU01024"/>
    </source>
</evidence>
<dbReference type="NCBIfam" id="TIGR00479">
    <property type="entry name" value="rumA"/>
    <property type="match status" value="1"/>
</dbReference>
<dbReference type="InterPro" id="IPR012340">
    <property type="entry name" value="NA-bd_OB-fold"/>
</dbReference>
<evidence type="ECO:0000256" key="2">
    <source>
        <dbReference type="ARBA" id="ARBA00022679"/>
    </source>
</evidence>
<protein>
    <submittedName>
        <fullName evidence="7">23S rRNA (Uracil(1939)-C(5))-methyltransferase RlmD</fullName>
        <ecNumber evidence="7">2.1.1.190</ecNumber>
    </submittedName>
</protein>
<evidence type="ECO:0000313" key="8">
    <source>
        <dbReference type="Proteomes" id="UP001403385"/>
    </source>
</evidence>
<keyword evidence="8" id="KW-1185">Reference proteome</keyword>
<feature type="domain" description="TRAM" evidence="6">
    <location>
        <begin position="3"/>
        <end position="62"/>
    </location>
</feature>
<feature type="binding site" evidence="4">
    <location>
        <position position="351"/>
    </location>
    <ligand>
        <name>S-adenosyl-L-methionine</name>
        <dbReference type="ChEBI" id="CHEBI:59789"/>
    </ligand>
</feature>
<feature type="active site" description="Nucleophile" evidence="4">
    <location>
        <position position="427"/>
    </location>
</feature>
<evidence type="ECO:0000259" key="6">
    <source>
        <dbReference type="PROSITE" id="PS50926"/>
    </source>
</evidence>
<feature type="active site" evidence="5">
    <location>
        <position position="427"/>
    </location>
</feature>
<keyword evidence="1 4" id="KW-0489">Methyltransferase</keyword>
<comment type="similarity">
    <text evidence="4">Belongs to the class I-like SAM-binding methyltransferase superfamily. RNA M5U methyltransferase family.</text>
</comment>
<feature type="binding site" evidence="4">
    <location>
        <position position="400"/>
    </location>
    <ligand>
        <name>S-adenosyl-L-methionine</name>
        <dbReference type="ChEBI" id="CHEBI:59789"/>
    </ligand>
</feature>
<dbReference type="InterPro" id="IPR010280">
    <property type="entry name" value="U5_MeTrfase_fam"/>
</dbReference>
<name>A0AAW9S9Z3_9BACT</name>
<dbReference type="PROSITE" id="PS01231">
    <property type="entry name" value="TRMA_2"/>
    <property type="match status" value="1"/>
</dbReference>
<dbReference type="Gene3D" id="3.40.50.150">
    <property type="entry name" value="Vaccinia Virus protein VP39"/>
    <property type="match status" value="1"/>
</dbReference>
<dbReference type="Gene3D" id="2.40.50.1070">
    <property type="match status" value="1"/>
</dbReference>
<dbReference type="EMBL" id="JBDKWZ010000006">
    <property type="protein sequence ID" value="MEN7548570.1"/>
    <property type="molecule type" value="Genomic_DNA"/>
</dbReference>
<keyword evidence="3 4" id="KW-0949">S-adenosyl-L-methionine</keyword>
<dbReference type="PROSITE" id="PS51687">
    <property type="entry name" value="SAM_MT_RNA_M5U"/>
    <property type="match status" value="1"/>
</dbReference>
<dbReference type="Gene3D" id="2.40.50.140">
    <property type="entry name" value="Nucleic acid-binding proteins"/>
    <property type="match status" value="1"/>
</dbReference>
<feature type="binding site" evidence="4">
    <location>
        <position position="330"/>
    </location>
    <ligand>
        <name>S-adenosyl-L-methionine</name>
        <dbReference type="ChEBI" id="CHEBI:59789"/>
    </ligand>
</feature>
<dbReference type="Proteomes" id="UP001403385">
    <property type="component" value="Unassembled WGS sequence"/>
</dbReference>
<proteinExistence type="inferred from homology"/>
<dbReference type="Pfam" id="PF05958">
    <property type="entry name" value="tRNA_U5-meth_tr"/>
    <property type="match status" value="1"/>
</dbReference>
<accession>A0AAW9S9Z3</accession>
<dbReference type="EC" id="2.1.1.190" evidence="7"/>
<dbReference type="CDD" id="cd02440">
    <property type="entry name" value="AdoMet_MTases"/>
    <property type="match status" value="1"/>
</dbReference>
<dbReference type="InterPro" id="IPR029063">
    <property type="entry name" value="SAM-dependent_MTases_sf"/>
</dbReference>
<dbReference type="InterPro" id="IPR030391">
    <property type="entry name" value="MeTrfase_TrmA_CS"/>
</dbReference>
<keyword evidence="2 4" id="KW-0808">Transferase</keyword>
<dbReference type="PANTHER" id="PTHR11061:SF30">
    <property type="entry name" value="TRNA (URACIL(54)-C(5))-METHYLTRANSFERASE"/>
    <property type="match status" value="1"/>
</dbReference>
<dbReference type="PANTHER" id="PTHR11061">
    <property type="entry name" value="RNA M5U METHYLTRANSFERASE"/>
    <property type="match status" value="1"/>
</dbReference>